<organism evidence="3">
    <name type="scientific">Onchocerca flexuosa</name>
    <dbReference type="NCBI Taxonomy" id="387005"/>
    <lineage>
        <taxon>Eukaryota</taxon>
        <taxon>Metazoa</taxon>
        <taxon>Ecdysozoa</taxon>
        <taxon>Nematoda</taxon>
        <taxon>Chromadorea</taxon>
        <taxon>Rhabditida</taxon>
        <taxon>Spirurina</taxon>
        <taxon>Spiruromorpha</taxon>
        <taxon>Filarioidea</taxon>
        <taxon>Onchocercidae</taxon>
        <taxon>Onchocerca</taxon>
    </lineage>
</organism>
<protein>
    <submittedName>
        <fullName evidence="3">C2H2-type domain-containing protein</fullName>
    </submittedName>
</protein>
<dbReference type="EMBL" id="UZAJ01002051">
    <property type="protein sequence ID" value="VDO35575.1"/>
    <property type="molecule type" value="Genomic_DNA"/>
</dbReference>
<dbReference type="WBParaSite" id="OFLC_0000318101-mRNA-1">
    <property type="protein sequence ID" value="OFLC_0000318101-mRNA-1"/>
    <property type="gene ID" value="OFLC_0000318101"/>
</dbReference>
<dbReference type="Proteomes" id="UP000267606">
    <property type="component" value="Unassembled WGS sequence"/>
</dbReference>
<reference evidence="1 2" key="2">
    <citation type="submission" date="2018-11" db="EMBL/GenBank/DDBJ databases">
        <authorList>
            <consortium name="Pathogen Informatics"/>
        </authorList>
    </citation>
    <scope>NUCLEOTIDE SEQUENCE [LARGE SCALE GENOMIC DNA]</scope>
</reference>
<evidence type="ECO:0000313" key="2">
    <source>
        <dbReference type="Proteomes" id="UP000267606"/>
    </source>
</evidence>
<dbReference type="AlphaFoldDB" id="A0A183H6S0"/>
<evidence type="ECO:0000313" key="1">
    <source>
        <dbReference type="EMBL" id="VDO35575.1"/>
    </source>
</evidence>
<evidence type="ECO:0000313" key="3">
    <source>
        <dbReference type="WBParaSite" id="OFLC_0000318101-mRNA-1"/>
    </source>
</evidence>
<keyword evidence="2" id="KW-1185">Reference proteome</keyword>
<gene>
    <name evidence="1" type="ORF">OFLC_LOCUS3183</name>
</gene>
<name>A0A183H6S0_9BILA</name>
<accession>A0A183H6S0</accession>
<reference evidence="3" key="1">
    <citation type="submission" date="2016-06" db="UniProtKB">
        <authorList>
            <consortium name="WormBaseParasite"/>
        </authorList>
    </citation>
    <scope>IDENTIFICATION</scope>
</reference>
<proteinExistence type="predicted"/>
<sequence length="117" mass="13976">MFCYSIVRKYCRKCCEVFDSDDMLMMHKHINKVCNTVNEVEMNGFDSIQCNRYYVMDYEKFSEWKGDLMNNTYNLSSEVLEPEIYYFKTPIVMEKFYVASMIMSGKGTHKIISDHHI</sequence>